<keyword evidence="2" id="KW-1185">Reference proteome</keyword>
<dbReference type="RefSeq" id="WP_146651700.1">
    <property type="nucleotide sequence ID" value="NZ_CP012333.1"/>
</dbReference>
<dbReference type="SUPFAM" id="SSF53474">
    <property type="entry name" value="alpha/beta-Hydrolases"/>
    <property type="match status" value="1"/>
</dbReference>
<protein>
    <recommendedName>
        <fullName evidence="3">Phospholipase/carboxylesterase/thioesterase domain-containing protein</fullName>
    </recommendedName>
</protein>
<dbReference type="EMBL" id="CP012333">
    <property type="protein sequence ID" value="AKV00402.1"/>
    <property type="molecule type" value="Genomic_DNA"/>
</dbReference>
<dbReference type="InterPro" id="IPR029058">
    <property type="entry name" value="AB_hydrolase_fold"/>
</dbReference>
<dbReference type="Gene3D" id="3.40.50.1820">
    <property type="entry name" value="alpha/beta hydrolase"/>
    <property type="match status" value="1"/>
</dbReference>
<evidence type="ECO:0000313" key="1">
    <source>
        <dbReference type="EMBL" id="AKV00402.1"/>
    </source>
</evidence>
<dbReference type="AlphaFoldDB" id="A0A0K1Q431"/>
<dbReference type="KEGG" id="llu:AKJ09_07065"/>
<evidence type="ECO:0008006" key="3">
    <source>
        <dbReference type="Google" id="ProtNLM"/>
    </source>
</evidence>
<reference evidence="1 2" key="1">
    <citation type="submission" date="2015-08" db="EMBL/GenBank/DDBJ databases">
        <authorList>
            <person name="Babu N.S."/>
            <person name="Beckwith C.J."/>
            <person name="Beseler K.G."/>
            <person name="Brison A."/>
            <person name="Carone J.V."/>
            <person name="Caskin T.P."/>
            <person name="Diamond M."/>
            <person name="Durham M.E."/>
            <person name="Foxe J.M."/>
            <person name="Go M."/>
            <person name="Henderson B.A."/>
            <person name="Jones I.B."/>
            <person name="McGettigan J.A."/>
            <person name="Micheletti S.J."/>
            <person name="Nasrallah M.E."/>
            <person name="Ortiz D."/>
            <person name="Piller C.R."/>
            <person name="Privatt S.R."/>
            <person name="Schneider S.L."/>
            <person name="Sharp S."/>
            <person name="Smith T.C."/>
            <person name="Stanton J.D."/>
            <person name="Ullery H.E."/>
            <person name="Wilson R.J."/>
            <person name="Serrano M.G."/>
            <person name="Buck G."/>
            <person name="Lee V."/>
            <person name="Wang Y."/>
            <person name="Carvalho R."/>
            <person name="Voegtly L."/>
            <person name="Shi R."/>
            <person name="Duckworth R."/>
            <person name="Johnson A."/>
            <person name="Loviza R."/>
            <person name="Walstead R."/>
            <person name="Shah Z."/>
            <person name="Kiflezghi M."/>
            <person name="Wade K."/>
            <person name="Ball S.L."/>
            <person name="Bradley K.W."/>
            <person name="Asai D.J."/>
            <person name="Bowman C.A."/>
            <person name="Russell D.A."/>
            <person name="Pope W.H."/>
            <person name="Jacobs-Sera D."/>
            <person name="Hendrix R.W."/>
            <person name="Hatfull G.F."/>
        </authorList>
    </citation>
    <scope>NUCLEOTIDE SEQUENCE [LARGE SCALE GENOMIC DNA]</scope>
    <source>
        <strain evidence="1 2">DSM 27648</strain>
    </source>
</reference>
<accession>A0A0K1Q431</accession>
<sequence length="230" mass="24890">MVRTRGRGAGDDICYLDGGSTSAHRTLVIFLHGAIAKNTTWQWNHQRGLMRLAKGHNVEVIFPRSPLTDVGYVWPGSIKEQEKVEQQLIDGWMDAEHTLEQRTGRPFDEVFVMGFSSGAYFVSSLAMRGRADVDGYAAFAGGVGMGARATPVVRFSPVFVGVCADDETSRDHSRGFAASLAAVGIPRAVNAQPVGHGLSHVHFAYALSYLRRAKKERLASSEGLHSSGGT</sequence>
<dbReference type="Proteomes" id="UP000064967">
    <property type="component" value="Chromosome"/>
</dbReference>
<organism evidence="1 2">
    <name type="scientific">Labilithrix luteola</name>
    <dbReference type="NCBI Taxonomy" id="1391654"/>
    <lineage>
        <taxon>Bacteria</taxon>
        <taxon>Pseudomonadati</taxon>
        <taxon>Myxococcota</taxon>
        <taxon>Polyangia</taxon>
        <taxon>Polyangiales</taxon>
        <taxon>Labilitrichaceae</taxon>
        <taxon>Labilithrix</taxon>
    </lineage>
</organism>
<evidence type="ECO:0000313" key="2">
    <source>
        <dbReference type="Proteomes" id="UP000064967"/>
    </source>
</evidence>
<gene>
    <name evidence="1" type="ORF">AKJ09_07065</name>
</gene>
<name>A0A0K1Q431_9BACT</name>
<dbReference type="OrthoDB" id="5510475at2"/>
<proteinExistence type="predicted"/>